<dbReference type="STRING" id="1798473.A3G50_01480"/>
<protein>
    <submittedName>
        <fullName evidence="2">Uncharacterized protein</fullName>
    </submittedName>
</protein>
<comment type="caution">
    <text evidence="2">The sequence shown here is derived from an EMBL/GenBank/DDBJ whole genome shotgun (WGS) entry which is preliminary data.</text>
</comment>
<feature type="transmembrane region" description="Helical" evidence="1">
    <location>
        <begin position="9"/>
        <end position="30"/>
    </location>
</feature>
<gene>
    <name evidence="2" type="ORF">A3G50_01480</name>
</gene>
<organism evidence="2 3">
    <name type="scientific">Candidatus Jorgensenbacteria bacterium RIFCSPLOWO2_12_FULL_42_11</name>
    <dbReference type="NCBI Taxonomy" id="1798473"/>
    <lineage>
        <taxon>Bacteria</taxon>
        <taxon>Candidatus Joergenseniibacteriota</taxon>
    </lineage>
</organism>
<dbReference type="Proteomes" id="UP000176633">
    <property type="component" value="Unassembled WGS sequence"/>
</dbReference>
<keyword evidence="1" id="KW-0472">Membrane</keyword>
<accession>A0A1F6C2N0</accession>
<evidence type="ECO:0000313" key="2">
    <source>
        <dbReference type="EMBL" id="OGG43323.1"/>
    </source>
</evidence>
<keyword evidence="1" id="KW-0812">Transmembrane</keyword>
<reference evidence="2 3" key="1">
    <citation type="journal article" date="2016" name="Nat. Commun.">
        <title>Thousands of microbial genomes shed light on interconnected biogeochemical processes in an aquifer system.</title>
        <authorList>
            <person name="Anantharaman K."/>
            <person name="Brown C.T."/>
            <person name="Hug L.A."/>
            <person name="Sharon I."/>
            <person name="Castelle C.J."/>
            <person name="Probst A.J."/>
            <person name="Thomas B.C."/>
            <person name="Singh A."/>
            <person name="Wilkins M.J."/>
            <person name="Karaoz U."/>
            <person name="Brodie E.L."/>
            <person name="Williams K.H."/>
            <person name="Hubbard S.S."/>
            <person name="Banfield J.F."/>
        </authorList>
    </citation>
    <scope>NUCLEOTIDE SEQUENCE [LARGE SCALE GENOMIC DNA]</scope>
</reference>
<proteinExistence type="predicted"/>
<name>A0A1F6C2N0_9BACT</name>
<dbReference type="AlphaFoldDB" id="A0A1F6C2N0"/>
<keyword evidence="1" id="KW-1133">Transmembrane helix</keyword>
<dbReference type="EMBL" id="MFKM01000017">
    <property type="protein sequence ID" value="OGG43323.1"/>
    <property type="molecule type" value="Genomic_DNA"/>
</dbReference>
<evidence type="ECO:0000313" key="3">
    <source>
        <dbReference type="Proteomes" id="UP000176633"/>
    </source>
</evidence>
<evidence type="ECO:0000256" key="1">
    <source>
        <dbReference type="SAM" id="Phobius"/>
    </source>
</evidence>
<sequence>MTPRLVKQLLYGAFYLLIIIIIFWLVYILFLKPAPTCFDKIKNQGETGTDCGKPCSPCEIARLKPLMVNWAVSVPARENEISLLAEITNSNPNFGAQAFSYQFTIFGPFGALLKTVKGQSFIYTGEKKYLIEPPLKINPQDVSRVELSIEKESVVWQSEKELVKPKLSARSVRTNIADKNITVNGLLKNEYPLLISQVKIITILYNRQNRVSNASFTTLTDLKGFEERFFGVELPKDENVNQLDLNQVKIFIEPRP</sequence>